<dbReference type="InterPro" id="IPR014718">
    <property type="entry name" value="GH-type_carb-bd"/>
</dbReference>
<sequence>MERRRFLQLAAVTTAGAAIIPVPAHAGGDPFAALRQRWAGLLVGSGYDPAAQPYATRLAELGDTARRRRDTMTPAGTSLWPDLPLGTASSSITGSYLRLRTMALAHTMPGTGLTGTLAAEVQAGLDFLYGRAYNERATSYDNWWDWQIGTPLALLDCCALIGESRPGYLAAVDRFVPDSAVATYTGNSTGANRVDLCKVIALRGALGASPTKLALARDALSPVFPYVTSGDGIYADGSLIQHTRIPYTGTYGAVLLDGLARMLTWLDGSPWAVTDPARQNIFDSVENAFAPFLFNGLMMDGQSGRGVSRGISADPLAAPQNDHTRGHEVIASVLLLAGSASAREEARWRGLAKGWLVRDYWSEVAEDRRLDVPALARCVGALNDPGLTPTPEPIQSRIFPNMDRAVHRRAGWAFAVSMCSSRTSYYEYGNGENPRGWHANNGMTYYWGATSGNGQYSDGFWPTVDPYRLPGTTVSRKPLADGQGGNFGKPRPATTWAGGATDGLHSVLGQHLSGYSSTLKARKSWFCLRDSIVCLGAGITATDRVAIESTVDNRNLSATGNTPFTVDGIAKPTEPDWSETLTGAGWAHLKGVAGYIFPGGATLQAKREERTASWRDIHPTGSPEPFTRRYLTLWFDHGVDPSNATYAYVLMPGASAARTAARAADSGWLTILANTEAQQGVSADGVTAVNFWAPGTVGPITVDRPASVLIRQTGSVATICVSDPSRTTTSVTLTWDRPVVSVLAKDPSVTAAKAGAALRLQIAVGGTAGATHRVKVRLG</sequence>
<dbReference type="PANTHER" id="PTHR38481:SF1">
    <property type="entry name" value="HYALURONATE LYASE"/>
    <property type="match status" value="1"/>
</dbReference>
<proteinExistence type="inferred from homology"/>
<dbReference type="Proteomes" id="UP000265768">
    <property type="component" value="Unassembled WGS sequence"/>
</dbReference>
<evidence type="ECO:0000256" key="1">
    <source>
        <dbReference type="ARBA" id="ARBA00006699"/>
    </source>
</evidence>
<dbReference type="NCBIfam" id="TIGR01409">
    <property type="entry name" value="TAT_signal_seq"/>
    <property type="match status" value="1"/>
</dbReference>
<keyword evidence="10" id="KW-1185">Reference proteome</keyword>
<dbReference type="PROSITE" id="PS51318">
    <property type="entry name" value="TAT"/>
    <property type="match status" value="1"/>
</dbReference>
<dbReference type="InterPro" id="IPR019546">
    <property type="entry name" value="TAT_signal_bac_arc"/>
</dbReference>
<dbReference type="OrthoDB" id="6636047at2"/>
<dbReference type="CDD" id="cd01083">
    <property type="entry name" value="GAG_Lyase"/>
    <property type="match status" value="1"/>
</dbReference>
<feature type="domain" description="Polysaccharide lyase family 8 central" evidence="6">
    <location>
        <begin position="397"/>
        <end position="655"/>
    </location>
</feature>
<feature type="signal peptide" evidence="5">
    <location>
        <begin position="1"/>
        <end position="26"/>
    </location>
</feature>
<dbReference type="GO" id="GO:0005975">
    <property type="term" value="P:carbohydrate metabolic process"/>
    <property type="evidence" value="ECO:0007669"/>
    <property type="project" value="InterPro"/>
</dbReference>
<name>A0A3A4A457_9ACTN</name>
<dbReference type="InterPro" id="IPR012970">
    <property type="entry name" value="Lyase_8_alpha_N"/>
</dbReference>
<feature type="active site" evidence="4">
    <location>
        <position position="242"/>
    </location>
</feature>
<dbReference type="InterPro" id="IPR004103">
    <property type="entry name" value="Lyase_8_C"/>
</dbReference>
<feature type="chain" id="PRO_5017302604" evidence="5">
    <location>
        <begin position="27"/>
        <end position="779"/>
    </location>
</feature>
<dbReference type="InterPro" id="IPR006311">
    <property type="entry name" value="TAT_signal"/>
</dbReference>
<dbReference type="Pfam" id="PF02884">
    <property type="entry name" value="Lyase_8_C"/>
    <property type="match status" value="1"/>
</dbReference>
<dbReference type="InterPro" id="IPR011013">
    <property type="entry name" value="Gal_mutarotase_sf_dom"/>
</dbReference>
<evidence type="ECO:0000313" key="10">
    <source>
        <dbReference type="Proteomes" id="UP000265768"/>
    </source>
</evidence>
<evidence type="ECO:0000259" key="8">
    <source>
        <dbReference type="Pfam" id="PF08124"/>
    </source>
</evidence>
<dbReference type="Gene3D" id="2.60.220.10">
    <property type="entry name" value="Polysaccharide lyase family 8-like, C-terminal"/>
    <property type="match status" value="1"/>
</dbReference>
<dbReference type="Pfam" id="PF08124">
    <property type="entry name" value="Lyase_8_N"/>
    <property type="match status" value="1"/>
</dbReference>
<dbReference type="Gene3D" id="2.70.98.10">
    <property type="match status" value="1"/>
</dbReference>
<dbReference type="SUPFAM" id="SSF49863">
    <property type="entry name" value="Hyaluronate lyase-like, C-terminal domain"/>
    <property type="match status" value="1"/>
</dbReference>
<comment type="similarity">
    <text evidence="1">Belongs to the polysaccharide lyase 8 family.</text>
</comment>
<dbReference type="GO" id="GO:0016837">
    <property type="term" value="F:carbon-oxygen lyase activity, acting on polysaccharides"/>
    <property type="evidence" value="ECO:0007669"/>
    <property type="project" value="UniProtKB-ARBA"/>
</dbReference>
<feature type="active site" evidence="4">
    <location>
        <position position="251"/>
    </location>
</feature>
<evidence type="ECO:0000313" key="9">
    <source>
        <dbReference type="EMBL" id="RJL23275.1"/>
    </source>
</evidence>
<accession>A0A3A4A457</accession>
<dbReference type="PANTHER" id="PTHR38481">
    <property type="entry name" value="HYALURONATE LYASE"/>
    <property type="match status" value="1"/>
</dbReference>
<organism evidence="9 10">
    <name type="scientific">Bailinhaonella thermotolerans</name>
    <dbReference type="NCBI Taxonomy" id="1070861"/>
    <lineage>
        <taxon>Bacteria</taxon>
        <taxon>Bacillati</taxon>
        <taxon>Actinomycetota</taxon>
        <taxon>Actinomycetes</taxon>
        <taxon>Streptosporangiales</taxon>
        <taxon>Streptosporangiaceae</taxon>
        <taxon>Bailinhaonella</taxon>
    </lineage>
</organism>
<evidence type="ECO:0000259" key="7">
    <source>
        <dbReference type="Pfam" id="PF02884"/>
    </source>
</evidence>
<dbReference type="SUPFAM" id="SSF74650">
    <property type="entry name" value="Galactose mutarotase-like"/>
    <property type="match status" value="1"/>
</dbReference>
<dbReference type="InterPro" id="IPR011071">
    <property type="entry name" value="Lyase_8-like_C"/>
</dbReference>
<comment type="caution">
    <text evidence="9">The sequence shown here is derived from an EMBL/GenBank/DDBJ whole genome shotgun (WGS) entry which is preliminary data.</text>
</comment>
<keyword evidence="3" id="KW-0456">Lyase</keyword>
<evidence type="ECO:0000256" key="4">
    <source>
        <dbReference type="PIRSR" id="PIRSR638970-1"/>
    </source>
</evidence>
<feature type="domain" description="Polysaccharide lyase 8 N-terminal alpha-helical" evidence="8">
    <location>
        <begin position="38"/>
        <end position="351"/>
    </location>
</feature>
<dbReference type="Gene3D" id="1.50.10.100">
    <property type="entry name" value="Chondroitin AC/alginate lyase"/>
    <property type="match status" value="1"/>
</dbReference>
<dbReference type="EMBL" id="QZEY01000019">
    <property type="protein sequence ID" value="RJL23275.1"/>
    <property type="molecule type" value="Genomic_DNA"/>
</dbReference>
<dbReference type="GO" id="GO:0005576">
    <property type="term" value="C:extracellular region"/>
    <property type="evidence" value="ECO:0007669"/>
    <property type="project" value="InterPro"/>
</dbReference>
<evidence type="ECO:0000256" key="2">
    <source>
        <dbReference type="ARBA" id="ARBA00022729"/>
    </source>
</evidence>
<evidence type="ECO:0000256" key="5">
    <source>
        <dbReference type="SAM" id="SignalP"/>
    </source>
</evidence>
<protein>
    <submittedName>
        <fullName evidence="9">Twin-arginine translocation signal domain-containing protein</fullName>
    </submittedName>
</protein>
<evidence type="ECO:0000259" key="6">
    <source>
        <dbReference type="Pfam" id="PF02278"/>
    </source>
</evidence>
<feature type="domain" description="Polysaccharide lyase family 8 C-terminal" evidence="7">
    <location>
        <begin position="670"/>
        <end position="732"/>
    </location>
</feature>
<gene>
    <name evidence="9" type="ORF">D5H75_33475</name>
</gene>
<evidence type="ECO:0000256" key="3">
    <source>
        <dbReference type="ARBA" id="ARBA00023239"/>
    </source>
</evidence>
<feature type="active site" evidence="4">
    <location>
        <position position="305"/>
    </location>
</feature>
<dbReference type="SUPFAM" id="SSF48230">
    <property type="entry name" value="Chondroitin AC/alginate lyase"/>
    <property type="match status" value="1"/>
</dbReference>
<dbReference type="Pfam" id="PF02278">
    <property type="entry name" value="Lyase_8"/>
    <property type="match status" value="1"/>
</dbReference>
<keyword evidence="2 5" id="KW-0732">Signal</keyword>
<reference evidence="9 10" key="1">
    <citation type="submission" date="2018-09" db="EMBL/GenBank/DDBJ databases">
        <title>YIM 75507 draft genome.</title>
        <authorList>
            <person name="Tang S."/>
            <person name="Feng Y."/>
        </authorList>
    </citation>
    <scope>NUCLEOTIDE SEQUENCE [LARGE SCALE GENOMIC DNA]</scope>
    <source>
        <strain evidence="9 10">YIM 75507</strain>
    </source>
</reference>
<dbReference type="InterPro" id="IPR038970">
    <property type="entry name" value="Lyase_8"/>
</dbReference>
<dbReference type="InterPro" id="IPR008929">
    <property type="entry name" value="Chondroitin_lyas"/>
</dbReference>
<dbReference type="InterPro" id="IPR003159">
    <property type="entry name" value="Lyase_8_central_dom"/>
</dbReference>
<dbReference type="AlphaFoldDB" id="A0A3A4A457"/>
<dbReference type="GO" id="GO:0030246">
    <property type="term" value="F:carbohydrate binding"/>
    <property type="evidence" value="ECO:0007669"/>
    <property type="project" value="InterPro"/>
</dbReference>